<dbReference type="Gene3D" id="3.40.640.10">
    <property type="entry name" value="Type I PLP-dependent aspartate aminotransferase-like (Major domain)"/>
    <property type="match status" value="1"/>
</dbReference>
<proteinExistence type="predicted"/>
<dbReference type="EMBL" id="JBHMCA010000033">
    <property type="protein sequence ID" value="MFB9444974.1"/>
    <property type="molecule type" value="Genomic_DNA"/>
</dbReference>
<reference evidence="3 4" key="1">
    <citation type="submission" date="2024-09" db="EMBL/GenBank/DDBJ databases">
        <authorList>
            <person name="Sun Q."/>
            <person name="Mori K."/>
        </authorList>
    </citation>
    <scope>NUCLEOTIDE SEQUENCE [LARGE SCALE GENOMIC DNA]</scope>
    <source>
        <strain evidence="3 4">JCM 3307</strain>
    </source>
</reference>
<keyword evidence="3" id="KW-0808">Transferase</keyword>
<dbReference type="InterPro" id="IPR015424">
    <property type="entry name" value="PyrdxlP-dep_Trfase"/>
</dbReference>
<keyword evidence="1" id="KW-0663">Pyridoxal phosphate</keyword>
<dbReference type="PANTHER" id="PTHR43092">
    <property type="entry name" value="L-CYSTEINE DESULFHYDRASE"/>
    <property type="match status" value="1"/>
</dbReference>
<evidence type="ECO:0000313" key="3">
    <source>
        <dbReference type="EMBL" id="MFB9444974.1"/>
    </source>
</evidence>
<protein>
    <submittedName>
        <fullName evidence="3">Aminotransferase class V-fold PLP-dependent enzyme</fullName>
    </submittedName>
</protein>
<gene>
    <name evidence="3" type="ORF">ACFFTR_18020</name>
</gene>
<dbReference type="Proteomes" id="UP001589608">
    <property type="component" value="Unassembled WGS sequence"/>
</dbReference>
<dbReference type="RefSeq" id="WP_246656099.1">
    <property type="nucleotide sequence ID" value="NZ_CP061913.1"/>
</dbReference>
<organism evidence="3 4">
    <name type="scientific">Dactylosporangium vinaceum</name>
    <dbReference type="NCBI Taxonomy" id="53362"/>
    <lineage>
        <taxon>Bacteria</taxon>
        <taxon>Bacillati</taxon>
        <taxon>Actinomycetota</taxon>
        <taxon>Actinomycetes</taxon>
        <taxon>Micromonosporales</taxon>
        <taxon>Micromonosporaceae</taxon>
        <taxon>Dactylosporangium</taxon>
    </lineage>
</organism>
<dbReference type="Pfam" id="PF00266">
    <property type="entry name" value="Aminotran_5"/>
    <property type="match status" value="1"/>
</dbReference>
<keyword evidence="4" id="KW-1185">Reference proteome</keyword>
<sequence>MSPPEPIPGARLLFSHDAAVAHLNHGAFGMVPVAVQRAQQRVREEMESNPHRFFAVGLEERVAHVRRHLAGFVGADPEGTALVENASTGTSIVLGSLDLVAEDEIVTTDHGYGAVDLAVAATCRRTGAVHRVARVPLEADDAAITAAVLEATTARTRLVIVDHITAATARLFPVRRIVEAVRERWGDQAAVLVDAAHVPGILDPDVGALGADYWVGNLHKWAFAPRGTALLAVAPARRTRIRPLVLSWSAEAGFPASLEWVASHDYTPWLAAPTGLFALRTLGIETVRRHNVALAEYGQRAVAAAIGAELPPATGLPMTLIPLPLGVAGDAEAAVALRRRISDDLAAEVGLTAWRGRGYLRLSAQIYNRPEDYHRLAASLPALIEGRATSR</sequence>
<accession>A0ABV5M816</accession>
<dbReference type="Gene3D" id="3.90.1150.10">
    <property type="entry name" value="Aspartate Aminotransferase, domain 1"/>
    <property type="match status" value="1"/>
</dbReference>
<name>A0ABV5M816_9ACTN</name>
<comment type="caution">
    <text evidence="3">The sequence shown here is derived from an EMBL/GenBank/DDBJ whole genome shotgun (WGS) entry which is preliminary data.</text>
</comment>
<dbReference type="InterPro" id="IPR015421">
    <property type="entry name" value="PyrdxlP-dep_Trfase_major"/>
</dbReference>
<feature type="domain" description="Aminotransferase class V" evidence="2">
    <location>
        <begin position="30"/>
        <end position="246"/>
    </location>
</feature>
<dbReference type="InterPro" id="IPR000192">
    <property type="entry name" value="Aminotrans_V_dom"/>
</dbReference>
<dbReference type="PANTHER" id="PTHR43092:SF2">
    <property type="entry name" value="HERCYNYLCYSTEINE SULFOXIDE LYASE"/>
    <property type="match status" value="1"/>
</dbReference>
<dbReference type="GO" id="GO:0008483">
    <property type="term" value="F:transaminase activity"/>
    <property type="evidence" value="ECO:0007669"/>
    <property type="project" value="UniProtKB-KW"/>
</dbReference>
<evidence type="ECO:0000256" key="1">
    <source>
        <dbReference type="ARBA" id="ARBA00022898"/>
    </source>
</evidence>
<dbReference type="SUPFAM" id="SSF53383">
    <property type="entry name" value="PLP-dependent transferases"/>
    <property type="match status" value="1"/>
</dbReference>
<keyword evidence="3" id="KW-0032">Aminotransferase</keyword>
<dbReference type="InterPro" id="IPR015422">
    <property type="entry name" value="PyrdxlP-dep_Trfase_small"/>
</dbReference>
<evidence type="ECO:0000259" key="2">
    <source>
        <dbReference type="Pfam" id="PF00266"/>
    </source>
</evidence>
<evidence type="ECO:0000313" key="4">
    <source>
        <dbReference type="Proteomes" id="UP001589608"/>
    </source>
</evidence>